<name>A0A7U3UWE0_9ACTN</name>
<keyword evidence="4" id="KW-1185">Reference proteome</keyword>
<evidence type="ECO:0000313" key="4">
    <source>
        <dbReference type="Proteomes" id="UP000595703"/>
    </source>
</evidence>
<reference evidence="3 4" key="2">
    <citation type="journal article" date="2011" name="J. Antibiot.">
        <title>Furaquinocins I and J: novel polyketide isoprenoid hybrid compounds from Streptomyces reveromyceticus SN-593.</title>
        <authorList>
            <person name="Panthee S."/>
            <person name="Takahashi S."/>
            <person name="Takagi H."/>
            <person name="Nogawa T."/>
            <person name="Oowada E."/>
            <person name="Uramoto M."/>
            <person name="Osada H."/>
        </authorList>
    </citation>
    <scope>NUCLEOTIDE SEQUENCE [LARGE SCALE GENOMIC DNA]</scope>
    <source>
        <strain evidence="3 4">SN-593</strain>
    </source>
</reference>
<dbReference type="PANTHER" id="PTHR40254:SF1">
    <property type="entry name" value="BLR0577 PROTEIN"/>
    <property type="match status" value="1"/>
</dbReference>
<dbReference type="Proteomes" id="UP000595703">
    <property type="component" value="Chromosome"/>
</dbReference>
<dbReference type="InterPro" id="IPR052189">
    <property type="entry name" value="L-asp_N-monooxygenase_NS-form"/>
</dbReference>
<evidence type="ECO:0000259" key="2">
    <source>
        <dbReference type="Pfam" id="PF13454"/>
    </source>
</evidence>
<dbReference type="Pfam" id="PF13454">
    <property type="entry name" value="NAD_binding_9"/>
    <property type="match status" value="1"/>
</dbReference>
<dbReference type="PANTHER" id="PTHR40254">
    <property type="entry name" value="BLR0577 PROTEIN"/>
    <property type="match status" value="1"/>
</dbReference>
<reference evidence="3 4" key="1">
    <citation type="journal article" date="2010" name="J. Bacteriol.">
        <title>Biochemical characterization of a novel indole prenyltransferase from Streptomyces sp. SN-593.</title>
        <authorList>
            <person name="Takahashi S."/>
            <person name="Takagi H."/>
            <person name="Toyoda A."/>
            <person name="Uramoto M."/>
            <person name="Nogawa T."/>
            <person name="Ueki M."/>
            <person name="Sakaki Y."/>
            <person name="Osada H."/>
        </authorList>
    </citation>
    <scope>NUCLEOTIDE SEQUENCE [LARGE SCALE GENOMIC DNA]</scope>
    <source>
        <strain evidence="3 4">SN-593</strain>
    </source>
</reference>
<dbReference type="InterPro" id="IPR038732">
    <property type="entry name" value="HpyO/CreE_NAD-binding"/>
</dbReference>
<reference evidence="3 4" key="3">
    <citation type="journal article" date="2011" name="Nat. Chem. Biol.">
        <title>Reveromycin A biosynthesis uses RevG and RevJ for stereospecific spiroacetal formation.</title>
        <authorList>
            <person name="Takahashi S."/>
            <person name="Toyoda A."/>
            <person name="Sekiyama Y."/>
            <person name="Takagi H."/>
            <person name="Nogawa T."/>
            <person name="Uramoto M."/>
            <person name="Suzuki R."/>
            <person name="Koshino H."/>
            <person name="Kumano T."/>
            <person name="Panthee S."/>
            <person name="Dairi T."/>
            <person name="Ishikawa J."/>
            <person name="Ikeda H."/>
            <person name="Sakaki Y."/>
            <person name="Osada H."/>
        </authorList>
    </citation>
    <scope>NUCLEOTIDE SEQUENCE [LARGE SCALE GENOMIC DNA]</scope>
    <source>
        <strain evidence="3 4">SN-593</strain>
    </source>
</reference>
<gene>
    <name evidence="3" type="ORF">RVR_8909</name>
</gene>
<sequence>MSPHIAFVGAGPRAISALERLLALHRAAAGDIPLRVTLIDPYPAGRGRTWRADQSPLLLSNTSVAATTMYPALSGGGPAFHAWARSVVGPGFPDWVRRDAEGLMPWTQHTRRLQGEYQRWVFRRLADSAPPHVEITELRDHAVDIVASADEASEVVLHGGGRLRADVVVLAQGLLPHRPTGEVRSLAEAATAAGLLHLPPRAAAETAWDQVPAGADVLVRGLGPTLFDILGLLFQGRGGRYTGSGRAMRYLPSGREPRLLIGSRTGLPKPVQHPGKVPQAPTSRLDADRTAAWLAAHAGRHTLDFATIRPCVLREIGGAFAGKTWRWADLHSPTAGRSFASPTHWQEFVDAWVERESPGALDGRKSPWLAARAAVLGVRAVLDELEDAGCFTDRASGPAAASLAAFHREAGRVTSGPPAVRFAQFRALRRQGLVVLTGPRQRLDVVDGRFRSRSDAVPGASWHAEVAVEAYLAFGALDLAEDPLVTSLLRSGRVRLHRGPSPAVPATSLDIDPRTWAAVRRDGTTDSRLIVLGMAGSAHQRSFGRAGLPHVGDRFFTEAENAARSVLSALRASARGGRASRPRTT</sequence>
<dbReference type="AlphaFoldDB" id="A0A7U3UWE0"/>
<accession>A0A7U3UWE0</accession>
<feature type="domain" description="FAD-dependent urate hydroxylase HpyO/Asp monooxygenase CreE-like FAD/NAD(P)-binding" evidence="2">
    <location>
        <begin position="6"/>
        <end position="173"/>
    </location>
</feature>
<dbReference type="SUPFAM" id="SSF51905">
    <property type="entry name" value="FAD/NAD(P)-binding domain"/>
    <property type="match status" value="1"/>
</dbReference>
<evidence type="ECO:0000256" key="1">
    <source>
        <dbReference type="SAM" id="MobiDB-lite"/>
    </source>
</evidence>
<dbReference type="EMBL" id="AP018365">
    <property type="protein sequence ID" value="BBB01476.1"/>
    <property type="molecule type" value="Genomic_DNA"/>
</dbReference>
<feature type="region of interest" description="Disordered" evidence="1">
    <location>
        <begin position="263"/>
        <end position="282"/>
    </location>
</feature>
<dbReference type="RefSeq" id="WP_202237362.1">
    <property type="nucleotide sequence ID" value="NZ_AP018365.1"/>
</dbReference>
<dbReference type="KEGG" id="arev:RVR_8909"/>
<evidence type="ECO:0000313" key="3">
    <source>
        <dbReference type="EMBL" id="BBB01476.1"/>
    </source>
</evidence>
<proteinExistence type="predicted"/>
<protein>
    <recommendedName>
        <fullName evidence="2">FAD-dependent urate hydroxylase HpyO/Asp monooxygenase CreE-like FAD/NAD(P)-binding domain-containing protein</fullName>
    </recommendedName>
</protein>
<dbReference type="InterPro" id="IPR036188">
    <property type="entry name" value="FAD/NAD-bd_sf"/>
</dbReference>
<organism evidence="3 4">
    <name type="scientific">Actinacidiphila reveromycinica</name>
    <dbReference type="NCBI Taxonomy" id="659352"/>
    <lineage>
        <taxon>Bacteria</taxon>
        <taxon>Bacillati</taxon>
        <taxon>Actinomycetota</taxon>
        <taxon>Actinomycetes</taxon>
        <taxon>Kitasatosporales</taxon>
        <taxon>Streptomycetaceae</taxon>
        <taxon>Actinacidiphila</taxon>
    </lineage>
</organism>
<reference evidence="3 4" key="4">
    <citation type="journal article" date="2020" name="Sci. Rep.">
        <title>beta-carboline chemical signals induce reveromycin production through a LuxR family regulator in Streptomyces sp. SN-593.</title>
        <authorList>
            <person name="Panthee S."/>
            <person name="Kito N."/>
            <person name="Hayashi T."/>
            <person name="Shimizu T."/>
            <person name="Ishikawa J."/>
            <person name="Hamamoto H."/>
            <person name="Osada H."/>
            <person name="Takahashi S."/>
        </authorList>
    </citation>
    <scope>NUCLEOTIDE SEQUENCE [LARGE SCALE GENOMIC DNA]</scope>
    <source>
        <strain evidence="3 4">SN-593</strain>
    </source>
</reference>